<dbReference type="AlphaFoldDB" id="A0A0F8ZKC7"/>
<name>A0A0F8ZKC7_9ZZZZ</name>
<evidence type="ECO:0000313" key="2">
    <source>
        <dbReference type="EMBL" id="KKK94282.1"/>
    </source>
</evidence>
<organism evidence="2">
    <name type="scientific">marine sediment metagenome</name>
    <dbReference type="NCBI Taxonomy" id="412755"/>
    <lineage>
        <taxon>unclassified sequences</taxon>
        <taxon>metagenomes</taxon>
        <taxon>ecological metagenomes</taxon>
    </lineage>
</organism>
<sequence length="44" mass="5078">MTRMEINKTWLIVGIILVVLLLLATFLVAKQMYYEKGADDQFTS</sequence>
<proteinExistence type="predicted"/>
<feature type="transmembrane region" description="Helical" evidence="1">
    <location>
        <begin position="9"/>
        <end position="29"/>
    </location>
</feature>
<comment type="caution">
    <text evidence="2">The sequence shown here is derived from an EMBL/GenBank/DDBJ whole genome shotgun (WGS) entry which is preliminary data.</text>
</comment>
<keyword evidence="1" id="KW-0812">Transmembrane</keyword>
<accession>A0A0F8ZKC7</accession>
<evidence type="ECO:0000256" key="1">
    <source>
        <dbReference type="SAM" id="Phobius"/>
    </source>
</evidence>
<protein>
    <submittedName>
        <fullName evidence="2">Uncharacterized protein</fullName>
    </submittedName>
</protein>
<feature type="non-terminal residue" evidence="2">
    <location>
        <position position="44"/>
    </location>
</feature>
<gene>
    <name evidence="2" type="ORF">LCGC14_2684400</name>
</gene>
<keyword evidence="1" id="KW-1133">Transmembrane helix</keyword>
<keyword evidence="1" id="KW-0472">Membrane</keyword>
<reference evidence="2" key="1">
    <citation type="journal article" date="2015" name="Nature">
        <title>Complex archaea that bridge the gap between prokaryotes and eukaryotes.</title>
        <authorList>
            <person name="Spang A."/>
            <person name="Saw J.H."/>
            <person name="Jorgensen S.L."/>
            <person name="Zaremba-Niedzwiedzka K."/>
            <person name="Martijn J."/>
            <person name="Lind A.E."/>
            <person name="van Eijk R."/>
            <person name="Schleper C."/>
            <person name="Guy L."/>
            <person name="Ettema T.J."/>
        </authorList>
    </citation>
    <scope>NUCLEOTIDE SEQUENCE</scope>
</reference>
<dbReference type="EMBL" id="LAZR01047412">
    <property type="protein sequence ID" value="KKK94282.1"/>
    <property type="molecule type" value="Genomic_DNA"/>
</dbReference>